<dbReference type="Pfam" id="PF00583">
    <property type="entry name" value="Acetyltransf_1"/>
    <property type="match status" value="1"/>
</dbReference>
<evidence type="ECO:0000256" key="2">
    <source>
        <dbReference type="ARBA" id="ARBA00023315"/>
    </source>
</evidence>
<dbReference type="PROSITE" id="PS51186">
    <property type="entry name" value="GNAT"/>
    <property type="match status" value="1"/>
</dbReference>
<name>A0ABT1G6Y4_9GAMM</name>
<feature type="domain" description="N-acetyltransferase" evidence="3">
    <location>
        <begin position="16"/>
        <end position="169"/>
    </location>
</feature>
<keyword evidence="5" id="KW-1185">Reference proteome</keyword>
<evidence type="ECO:0000313" key="5">
    <source>
        <dbReference type="Proteomes" id="UP001523550"/>
    </source>
</evidence>
<dbReference type="EMBL" id="JALJYF010000001">
    <property type="protein sequence ID" value="MCP1727071.1"/>
    <property type="molecule type" value="Genomic_DNA"/>
</dbReference>
<organism evidence="4 5">
    <name type="scientific">Natronospira proteinivora</name>
    <dbReference type="NCBI Taxonomy" id="1807133"/>
    <lineage>
        <taxon>Bacteria</taxon>
        <taxon>Pseudomonadati</taxon>
        <taxon>Pseudomonadota</taxon>
        <taxon>Gammaproteobacteria</taxon>
        <taxon>Natronospirales</taxon>
        <taxon>Natronospiraceae</taxon>
        <taxon>Natronospira</taxon>
    </lineage>
</organism>
<dbReference type="EC" id="2.3.1.-" evidence="4"/>
<proteinExistence type="predicted"/>
<dbReference type="PANTHER" id="PTHR43877:SF2">
    <property type="entry name" value="AMINOALKYLPHOSPHONATE N-ACETYLTRANSFERASE-RELATED"/>
    <property type="match status" value="1"/>
</dbReference>
<dbReference type="RefSeq" id="WP_253446370.1">
    <property type="nucleotide sequence ID" value="NZ_JALJYF010000001.1"/>
</dbReference>
<keyword evidence="1 4" id="KW-0808">Transferase</keyword>
<keyword evidence="2 4" id="KW-0012">Acyltransferase</keyword>
<gene>
    <name evidence="4" type="ORF">J2T60_001036</name>
</gene>
<evidence type="ECO:0000256" key="1">
    <source>
        <dbReference type="ARBA" id="ARBA00022679"/>
    </source>
</evidence>
<dbReference type="Proteomes" id="UP001523550">
    <property type="component" value="Unassembled WGS sequence"/>
</dbReference>
<dbReference type="GO" id="GO:0016746">
    <property type="term" value="F:acyltransferase activity"/>
    <property type="evidence" value="ECO:0007669"/>
    <property type="project" value="UniProtKB-KW"/>
</dbReference>
<dbReference type="InterPro" id="IPR000182">
    <property type="entry name" value="GNAT_dom"/>
</dbReference>
<evidence type="ECO:0000313" key="4">
    <source>
        <dbReference type="EMBL" id="MCP1727071.1"/>
    </source>
</evidence>
<sequence>MSIPEQQPEAVMYKGFTIRPWTPADREASLSVLGRVLREYGLNFEPEEADRDVVDVQGHYWDIGGEFWVIEEQGELLGTAAFYPLEGRPEVAEIRKMYLLPRARGQGLGRWLLRFLEDRARERGYSHARLETAAVLKEAIALYESAGYTSAPDAVATRRCDRVLIKLLR</sequence>
<dbReference type="SUPFAM" id="SSF55729">
    <property type="entry name" value="Acyl-CoA N-acyltransferases (Nat)"/>
    <property type="match status" value="1"/>
</dbReference>
<dbReference type="InterPro" id="IPR016181">
    <property type="entry name" value="Acyl_CoA_acyltransferase"/>
</dbReference>
<accession>A0ABT1G6Y4</accession>
<protein>
    <submittedName>
        <fullName evidence="4">Acetyltransferase</fullName>
        <ecNumber evidence="4">2.3.1.-</ecNumber>
    </submittedName>
</protein>
<comment type="caution">
    <text evidence="4">The sequence shown here is derived from an EMBL/GenBank/DDBJ whole genome shotgun (WGS) entry which is preliminary data.</text>
</comment>
<reference evidence="4 5" key="1">
    <citation type="submission" date="2022-03" db="EMBL/GenBank/DDBJ databases">
        <title>Genomic Encyclopedia of Type Strains, Phase III (KMG-III): the genomes of soil and plant-associated and newly described type strains.</title>
        <authorList>
            <person name="Whitman W."/>
        </authorList>
    </citation>
    <scope>NUCLEOTIDE SEQUENCE [LARGE SCALE GENOMIC DNA]</scope>
    <source>
        <strain evidence="4 5">BSker1</strain>
    </source>
</reference>
<dbReference type="InterPro" id="IPR050832">
    <property type="entry name" value="Bact_Acetyltransf"/>
</dbReference>
<dbReference type="CDD" id="cd04301">
    <property type="entry name" value="NAT_SF"/>
    <property type="match status" value="1"/>
</dbReference>
<evidence type="ECO:0000259" key="3">
    <source>
        <dbReference type="PROSITE" id="PS51186"/>
    </source>
</evidence>
<dbReference type="Gene3D" id="3.40.630.30">
    <property type="match status" value="1"/>
</dbReference>
<dbReference type="PANTHER" id="PTHR43877">
    <property type="entry name" value="AMINOALKYLPHOSPHONATE N-ACETYLTRANSFERASE-RELATED-RELATED"/>
    <property type="match status" value="1"/>
</dbReference>